<dbReference type="GO" id="GO:0006355">
    <property type="term" value="P:regulation of DNA-templated transcription"/>
    <property type="evidence" value="ECO:0007669"/>
    <property type="project" value="InterPro"/>
</dbReference>
<evidence type="ECO:0000256" key="1">
    <source>
        <dbReference type="ARBA" id="ARBA00022490"/>
    </source>
</evidence>
<dbReference type="InterPro" id="IPR033761">
    <property type="entry name" value="SeqA_N"/>
</dbReference>
<comment type="similarity">
    <text evidence="4 5">Belongs to the SeqA family.</text>
</comment>
<dbReference type="PIRSF" id="PIRSF019401">
    <property type="entry name" value="SeqA"/>
    <property type="match status" value="1"/>
</dbReference>
<keyword evidence="1 4" id="KW-0963">Cytoplasm</keyword>
<dbReference type="GO" id="GO:0005737">
    <property type="term" value="C:cytoplasm"/>
    <property type="evidence" value="ECO:0007669"/>
    <property type="project" value="UniProtKB-SubCell"/>
</dbReference>
<evidence type="ECO:0000256" key="2">
    <source>
        <dbReference type="ARBA" id="ARBA00022880"/>
    </source>
</evidence>
<dbReference type="Proteomes" id="UP000464700">
    <property type="component" value="Chromosome"/>
</dbReference>
<evidence type="ECO:0000313" key="8">
    <source>
        <dbReference type="EMBL" id="QHN09875.1"/>
    </source>
</evidence>
<dbReference type="KEGG" id="pcol:F1325_05145"/>
<dbReference type="NCBIfam" id="NF008389">
    <property type="entry name" value="PRK11187.1"/>
    <property type="match status" value="1"/>
</dbReference>
<reference evidence="8 9" key="1">
    <citation type="submission" date="2019-09" db="EMBL/GenBank/DDBJ databases">
        <title>Emergence of a chromosome-mediated tetracycline resistance gene in Proteus strain.</title>
        <authorList>
            <person name="He D."/>
            <person name="Wang L."/>
        </authorList>
    </citation>
    <scope>NUCLEOTIDE SEQUENCE [LARGE SCALE GENOMIC DNA]</scope>
    <source>
        <strain evidence="8 9">T60</strain>
    </source>
</reference>
<comment type="subunit">
    <text evidence="4">Homodimer. Polymerizes to form helical filaments.</text>
</comment>
<keyword evidence="3 4" id="KW-0238">DNA-binding</keyword>
<evidence type="ECO:0000259" key="7">
    <source>
        <dbReference type="Pfam" id="PF17206"/>
    </source>
</evidence>
<accession>A0A6I7D4Z9</accession>
<sequence>MKKIEIDDELYRYIASETRHIGESASDILRRLLKLDAKQPVQPVVVTESVQVPVIKQEAEPTPITPAITPAKNPIREMRELLLSDSYAEKTKSVDRFLQILSTLYSLDSATFTQSAETVHGRTRIYFAGDEQTLLDSGRHTKPRHISGTPFWVITNSNTERKRTMVQSIMQDMQFPANEIDKVCGTI</sequence>
<dbReference type="GO" id="GO:0032297">
    <property type="term" value="P:negative regulation of DNA-templated DNA replication initiation"/>
    <property type="evidence" value="ECO:0007669"/>
    <property type="project" value="UniProtKB-UniRule"/>
</dbReference>
<dbReference type="EMBL" id="CP043925">
    <property type="protein sequence ID" value="QHN09875.1"/>
    <property type="molecule type" value="Genomic_DNA"/>
</dbReference>
<proteinExistence type="inferred from homology"/>
<dbReference type="InterPro" id="IPR005621">
    <property type="entry name" value="SeqA"/>
</dbReference>
<comment type="caution">
    <text evidence="4">Lacks conserved residue(s) required for the propagation of feature annotation.</text>
</comment>
<protein>
    <recommendedName>
        <fullName evidence="4 5">Negative modulator of initiation of replication</fullName>
    </recommendedName>
</protein>
<dbReference type="InterPro" id="IPR010985">
    <property type="entry name" value="Ribbon_hlx_hlx"/>
</dbReference>
<comment type="function">
    <text evidence="4 5">Negative regulator of replication initiation, which contributes to regulation of DNA replication and ensures that replication initiation occurs exactly once per chromosome per cell cycle. Binds to pairs of hemimethylated GATC sequences in the oriC region, thus preventing assembly of replication proteins and re-initiation at newly replicated origins. Repression is relieved when the region becomes fully methylated.</text>
</comment>
<dbReference type="Pfam" id="PF03925">
    <property type="entry name" value="SeqA"/>
    <property type="match status" value="1"/>
</dbReference>
<evidence type="ECO:0000256" key="4">
    <source>
        <dbReference type="HAMAP-Rule" id="MF_00908"/>
    </source>
</evidence>
<keyword evidence="2 4" id="KW-0236">DNA replication inhibitor</keyword>
<dbReference type="Gene3D" id="1.10.1220.10">
    <property type="entry name" value="Met repressor-like"/>
    <property type="match status" value="1"/>
</dbReference>
<feature type="domain" description="Replication modulator SeqA C-terminal DNA-binding" evidence="6">
    <location>
        <begin position="77"/>
        <end position="185"/>
    </location>
</feature>
<dbReference type="InterPro" id="IPR036835">
    <property type="entry name" value="SeqA_DNA-bd_C_sf"/>
</dbReference>
<evidence type="ECO:0000313" key="9">
    <source>
        <dbReference type="Proteomes" id="UP000464700"/>
    </source>
</evidence>
<dbReference type="InterPro" id="IPR013321">
    <property type="entry name" value="Arc_rbn_hlx_hlx"/>
</dbReference>
<gene>
    <name evidence="4 8" type="primary">seqA</name>
    <name evidence="8" type="ORF">F1325_05145</name>
</gene>
<name>A0A6I7D4Z9_9GAMM</name>
<dbReference type="InterPro" id="IPR026577">
    <property type="entry name" value="SeqA_DNA-bd_C"/>
</dbReference>
<evidence type="ECO:0000259" key="6">
    <source>
        <dbReference type="Pfam" id="PF03925"/>
    </source>
</evidence>
<feature type="domain" description="Negative modulator of initiation of replication SeqA N-terminal" evidence="7">
    <location>
        <begin position="1"/>
        <end position="35"/>
    </location>
</feature>
<dbReference type="GO" id="GO:0043565">
    <property type="term" value="F:sequence-specific DNA binding"/>
    <property type="evidence" value="ECO:0007669"/>
    <property type="project" value="UniProtKB-ARBA"/>
</dbReference>
<dbReference type="SUPFAM" id="SSF82808">
    <property type="entry name" value="Replication modulator SeqA, C-terminal DNA-binding domain"/>
    <property type="match status" value="1"/>
</dbReference>
<dbReference type="SUPFAM" id="SSF47598">
    <property type="entry name" value="Ribbon-helix-helix"/>
    <property type="match status" value="1"/>
</dbReference>
<keyword evidence="9" id="KW-1185">Reference proteome</keyword>
<dbReference type="AlphaFoldDB" id="A0A6I7D4Z9"/>
<dbReference type="Pfam" id="PF17206">
    <property type="entry name" value="SeqA_N"/>
    <property type="match status" value="1"/>
</dbReference>
<evidence type="ECO:0000256" key="3">
    <source>
        <dbReference type="ARBA" id="ARBA00023125"/>
    </source>
</evidence>
<evidence type="ECO:0000256" key="5">
    <source>
        <dbReference type="PIRNR" id="PIRNR019401"/>
    </source>
</evidence>
<dbReference type="Gene3D" id="1.20.1380.10">
    <property type="entry name" value="Replication modulator SeqA, C-terminal DNA-binding domain"/>
    <property type="match status" value="1"/>
</dbReference>
<dbReference type="RefSeq" id="WP_109373937.1">
    <property type="nucleotide sequence ID" value="NZ_CP043925.1"/>
</dbReference>
<organism evidence="8 9">
    <name type="scientific">Proteus columbae</name>
    <dbReference type="NCBI Taxonomy" id="1987580"/>
    <lineage>
        <taxon>Bacteria</taxon>
        <taxon>Pseudomonadati</taxon>
        <taxon>Pseudomonadota</taxon>
        <taxon>Gammaproteobacteria</taxon>
        <taxon>Enterobacterales</taxon>
        <taxon>Morganellaceae</taxon>
        <taxon>Proteus</taxon>
    </lineage>
</organism>
<comment type="subcellular location">
    <subcellularLocation>
        <location evidence="4 5">Cytoplasm</location>
    </subcellularLocation>
</comment>
<dbReference type="HAMAP" id="MF_00908">
    <property type="entry name" value="SeqA"/>
    <property type="match status" value="1"/>
</dbReference>
<feature type="region of interest" description="Interaction with DNA" evidence="4">
    <location>
        <begin position="122"/>
        <end position="126"/>
    </location>
</feature>